<dbReference type="GO" id="GO:0005576">
    <property type="term" value="C:extracellular region"/>
    <property type="evidence" value="ECO:0007669"/>
    <property type="project" value="UniProtKB-SubCell"/>
</dbReference>
<evidence type="ECO:0000256" key="5">
    <source>
        <dbReference type="ARBA" id="ARBA00022729"/>
    </source>
</evidence>
<feature type="signal peptide" evidence="6">
    <location>
        <begin position="1"/>
        <end position="28"/>
    </location>
</feature>
<proteinExistence type="inferred from homology"/>
<evidence type="ECO:0000256" key="1">
    <source>
        <dbReference type="ARBA" id="ARBA00004613"/>
    </source>
</evidence>
<gene>
    <name evidence="7" type="ORF">FRX31_006234</name>
</gene>
<protein>
    <recommendedName>
        <fullName evidence="6">S-protein homolog</fullName>
    </recommendedName>
</protein>
<evidence type="ECO:0000256" key="6">
    <source>
        <dbReference type="RuleBase" id="RU367044"/>
    </source>
</evidence>
<dbReference type="GO" id="GO:0060320">
    <property type="term" value="P:rejection of self pollen"/>
    <property type="evidence" value="ECO:0007669"/>
    <property type="project" value="UniProtKB-KW"/>
</dbReference>
<dbReference type="InterPro" id="IPR010264">
    <property type="entry name" value="Self-incomp_S1"/>
</dbReference>
<sequence length="178" mass="20824">MAIAKKVSSGLILLVVVTFSCYISLVLAAIDSDIKTIYVINGLGPNNTLSLHCQGEGTDLGKQDVDFNKSYEWSFIEIGRPTKVYWCLIWWYDHHKFVYAIANIYNGPKIGESKRRVNTVKYRRRAQWDGLYYEKPPFLEAGETWNDIARKTAYEWKHGGYMKYDRFEKVYNWTQRAQ</sequence>
<keyword evidence="8" id="KW-1185">Reference proteome</keyword>
<organism evidence="7 8">
    <name type="scientific">Thalictrum thalictroides</name>
    <name type="common">Rue-anemone</name>
    <name type="synonym">Anemone thalictroides</name>
    <dbReference type="NCBI Taxonomy" id="46969"/>
    <lineage>
        <taxon>Eukaryota</taxon>
        <taxon>Viridiplantae</taxon>
        <taxon>Streptophyta</taxon>
        <taxon>Embryophyta</taxon>
        <taxon>Tracheophyta</taxon>
        <taxon>Spermatophyta</taxon>
        <taxon>Magnoliopsida</taxon>
        <taxon>Ranunculales</taxon>
        <taxon>Ranunculaceae</taxon>
        <taxon>Thalictroideae</taxon>
        <taxon>Thalictrum</taxon>
    </lineage>
</organism>
<comment type="similarity">
    <text evidence="2 6">Belongs to the plant self-incompatibility (S1) protein family.</text>
</comment>
<comment type="caution">
    <text evidence="7">The sequence shown here is derived from an EMBL/GenBank/DDBJ whole genome shotgun (WGS) entry which is preliminary data.</text>
</comment>
<keyword evidence="4 6" id="KW-0964">Secreted</keyword>
<evidence type="ECO:0000313" key="7">
    <source>
        <dbReference type="EMBL" id="KAF5204179.1"/>
    </source>
</evidence>
<evidence type="ECO:0000313" key="8">
    <source>
        <dbReference type="Proteomes" id="UP000554482"/>
    </source>
</evidence>
<comment type="subcellular location">
    <subcellularLocation>
        <location evidence="1 6">Secreted</location>
    </subcellularLocation>
</comment>
<dbReference type="PANTHER" id="PTHR31232:SF18">
    <property type="entry name" value="S-PROTEIN HOMOLOG"/>
    <property type="match status" value="1"/>
</dbReference>
<evidence type="ECO:0000256" key="2">
    <source>
        <dbReference type="ARBA" id="ARBA00005581"/>
    </source>
</evidence>
<keyword evidence="3 6" id="KW-0713">Self-incompatibility</keyword>
<keyword evidence="5 6" id="KW-0732">Signal</keyword>
<name>A0A7J6X334_THATH</name>
<dbReference type="EMBL" id="JABWDY010005765">
    <property type="protein sequence ID" value="KAF5204179.1"/>
    <property type="molecule type" value="Genomic_DNA"/>
</dbReference>
<dbReference type="OrthoDB" id="1045332at2759"/>
<dbReference type="AlphaFoldDB" id="A0A7J6X334"/>
<dbReference type="PROSITE" id="PS51257">
    <property type="entry name" value="PROKAR_LIPOPROTEIN"/>
    <property type="match status" value="1"/>
</dbReference>
<dbReference type="Pfam" id="PF05938">
    <property type="entry name" value="Self-incomp_S1"/>
    <property type="match status" value="1"/>
</dbReference>
<dbReference type="Proteomes" id="UP000554482">
    <property type="component" value="Unassembled WGS sequence"/>
</dbReference>
<evidence type="ECO:0000256" key="3">
    <source>
        <dbReference type="ARBA" id="ARBA00022471"/>
    </source>
</evidence>
<evidence type="ECO:0000256" key="4">
    <source>
        <dbReference type="ARBA" id="ARBA00022525"/>
    </source>
</evidence>
<reference evidence="7 8" key="1">
    <citation type="submission" date="2020-06" db="EMBL/GenBank/DDBJ databases">
        <title>Transcriptomic and genomic resources for Thalictrum thalictroides and T. hernandezii: Facilitating candidate gene discovery in an emerging model plant lineage.</title>
        <authorList>
            <person name="Arias T."/>
            <person name="Riano-Pachon D.M."/>
            <person name="Di Stilio V.S."/>
        </authorList>
    </citation>
    <scope>NUCLEOTIDE SEQUENCE [LARGE SCALE GENOMIC DNA]</scope>
    <source>
        <strain evidence="8">cv. WT478/WT964</strain>
        <tissue evidence="7">Leaves</tissue>
    </source>
</reference>
<dbReference type="PANTHER" id="PTHR31232">
    <property type="match status" value="1"/>
</dbReference>
<feature type="chain" id="PRO_5029951145" description="S-protein homolog" evidence="6">
    <location>
        <begin position="29"/>
        <end position="178"/>
    </location>
</feature>
<accession>A0A7J6X334</accession>